<dbReference type="Gene3D" id="3.40.30.10">
    <property type="entry name" value="Glutaredoxin"/>
    <property type="match status" value="1"/>
</dbReference>
<keyword evidence="1" id="KW-1015">Disulfide bond</keyword>
<sequence length="169" mass="19284">MPNFSLGESMPGFTLPAVSGEPFSFDPQKKIERQWHLLVFFRGSWCSACIKALEDLELNKKAFEDGDIRLVTVSTDKLADLKNMSQELKLTFPVLADENFKVLNQFNVYIHVENAPYEDTGIHGEPAYFLMDEEGKLLYQQRQTSPYGRPTADGLQQVIKFIKKKMSTV</sequence>
<evidence type="ECO:0000256" key="1">
    <source>
        <dbReference type="ARBA" id="ARBA00023157"/>
    </source>
</evidence>
<evidence type="ECO:0000259" key="2">
    <source>
        <dbReference type="PROSITE" id="PS51352"/>
    </source>
</evidence>
<keyword evidence="4" id="KW-1185">Reference proteome</keyword>
<dbReference type="PANTHER" id="PTHR42852">
    <property type="entry name" value="THIOL:DISULFIDE INTERCHANGE PROTEIN DSBE"/>
    <property type="match status" value="1"/>
</dbReference>
<dbReference type="PROSITE" id="PS51352">
    <property type="entry name" value="THIOREDOXIN_2"/>
    <property type="match status" value="1"/>
</dbReference>
<protein>
    <submittedName>
        <fullName evidence="3">Redoxin domain-containing protein</fullName>
    </submittedName>
</protein>
<feature type="domain" description="Thioredoxin" evidence="2">
    <location>
        <begin position="4"/>
        <end position="164"/>
    </location>
</feature>
<name>A0ABT8MT81_9BACL</name>
<gene>
    <name evidence="3" type="ORF">QWY15_12435</name>
</gene>
<dbReference type="InterPro" id="IPR013766">
    <property type="entry name" value="Thioredoxin_domain"/>
</dbReference>
<comment type="caution">
    <text evidence="3">The sequence shown here is derived from an EMBL/GenBank/DDBJ whole genome shotgun (WGS) entry which is preliminary data.</text>
</comment>
<organism evidence="3 4">
    <name type="scientific">Planococcus liqunii</name>
    <dbReference type="NCBI Taxonomy" id="3058394"/>
    <lineage>
        <taxon>Bacteria</taxon>
        <taxon>Bacillati</taxon>
        <taxon>Bacillota</taxon>
        <taxon>Bacilli</taxon>
        <taxon>Bacillales</taxon>
        <taxon>Caryophanaceae</taxon>
        <taxon>Planococcus</taxon>
    </lineage>
</organism>
<dbReference type="Proteomes" id="UP001172054">
    <property type="component" value="Unassembled WGS sequence"/>
</dbReference>
<accession>A0ABT8MT81</accession>
<dbReference type="PANTHER" id="PTHR42852:SF13">
    <property type="entry name" value="PROTEIN DIPZ"/>
    <property type="match status" value="1"/>
</dbReference>
<dbReference type="EMBL" id="JAUJWW010000005">
    <property type="protein sequence ID" value="MDN7228107.1"/>
    <property type="molecule type" value="Genomic_DNA"/>
</dbReference>
<dbReference type="InterPro" id="IPR050553">
    <property type="entry name" value="Thioredoxin_ResA/DsbE_sf"/>
</dbReference>
<proteinExistence type="predicted"/>
<evidence type="ECO:0000313" key="4">
    <source>
        <dbReference type="Proteomes" id="UP001172054"/>
    </source>
</evidence>
<dbReference type="InterPro" id="IPR000866">
    <property type="entry name" value="AhpC/TSA"/>
</dbReference>
<reference evidence="3 4" key="1">
    <citation type="submission" date="2023-06" db="EMBL/GenBank/DDBJ databases">
        <title>Novel species in genus Planococcus.</title>
        <authorList>
            <person name="Ning S."/>
        </authorList>
    </citation>
    <scope>NUCLEOTIDE SEQUENCE [LARGE SCALE GENOMIC DNA]</scope>
    <source>
        <strain evidence="3 4">N064</strain>
    </source>
</reference>
<dbReference type="Pfam" id="PF00578">
    <property type="entry name" value="AhpC-TSA"/>
    <property type="match status" value="1"/>
</dbReference>
<dbReference type="InterPro" id="IPR036249">
    <property type="entry name" value="Thioredoxin-like_sf"/>
</dbReference>
<evidence type="ECO:0000313" key="3">
    <source>
        <dbReference type="EMBL" id="MDN7228107.1"/>
    </source>
</evidence>
<dbReference type="SUPFAM" id="SSF52833">
    <property type="entry name" value="Thioredoxin-like"/>
    <property type="match status" value="1"/>
</dbReference>
<dbReference type="RefSeq" id="WP_301726615.1">
    <property type="nucleotide sequence ID" value="NZ_JAUJWW010000005.1"/>
</dbReference>